<dbReference type="PANTHER" id="PTHR47959:SF15">
    <property type="entry name" value="RNA HELICASE"/>
    <property type="match status" value="1"/>
</dbReference>
<dbReference type="SUPFAM" id="SSF52540">
    <property type="entry name" value="P-loop containing nucleoside triphosphate hydrolases"/>
    <property type="match status" value="1"/>
</dbReference>
<evidence type="ECO:0000256" key="9">
    <source>
        <dbReference type="RuleBase" id="RU000492"/>
    </source>
</evidence>
<evidence type="ECO:0000259" key="11">
    <source>
        <dbReference type="PROSITE" id="PS51194"/>
    </source>
</evidence>
<dbReference type="Pfam" id="PF00271">
    <property type="entry name" value="Helicase_C"/>
    <property type="match status" value="1"/>
</dbReference>
<proteinExistence type="inferred from homology"/>
<dbReference type="PANTHER" id="PTHR47959">
    <property type="entry name" value="ATP-DEPENDENT RNA HELICASE RHLE-RELATED"/>
    <property type="match status" value="1"/>
</dbReference>
<evidence type="ECO:0000313" key="13">
    <source>
        <dbReference type="Proteomes" id="UP001439008"/>
    </source>
</evidence>
<keyword evidence="6" id="KW-0694">RNA-binding</keyword>
<name>A0ABV2AGF9_9EUKA</name>
<evidence type="ECO:0000256" key="4">
    <source>
        <dbReference type="ARBA" id="ARBA00022806"/>
    </source>
</evidence>
<comment type="catalytic activity">
    <reaction evidence="8">
        <text>ATP + H2O = ADP + phosphate + H(+)</text>
        <dbReference type="Rhea" id="RHEA:13065"/>
        <dbReference type="ChEBI" id="CHEBI:15377"/>
        <dbReference type="ChEBI" id="CHEBI:15378"/>
        <dbReference type="ChEBI" id="CHEBI:30616"/>
        <dbReference type="ChEBI" id="CHEBI:43474"/>
        <dbReference type="ChEBI" id="CHEBI:456216"/>
        <dbReference type="EC" id="3.6.4.13"/>
    </reaction>
</comment>
<accession>A0ABV2AGF9</accession>
<dbReference type="InterPro" id="IPR011545">
    <property type="entry name" value="DEAD/DEAH_box_helicase_dom"/>
</dbReference>
<dbReference type="SMART" id="SM00487">
    <property type="entry name" value="DEXDc"/>
    <property type="match status" value="1"/>
</dbReference>
<gene>
    <name evidence="12" type="primary">ROK1</name>
    <name evidence="12" type="ORF">MHBO_000666</name>
</gene>
<dbReference type="PROSITE" id="PS00039">
    <property type="entry name" value="DEAD_ATP_HELICASE"/>
    <property type="match status" value="1"/>
</dbReference>
<dbReference type="InterPro" id="IPR001650">
    <property type="entry name" value="Helicase_C-like"/>
</dbReference>
<evidence type="ECO:0000256" key="6">
    <source>
        <dbReference type="ARBA" id="ARBA00022884"/>
    </source>
</evidence>
<feature type="domain" description="Helicase C-terminal" evidence="11">
    <location>
        <begin position="305"/>
        <end position="473"/>
    </location>
</feature>
<dbReference type="EMBL" id="JBDODL010000118">
    <property type="protein sequence ID" value="MES1918751.1"/>
    <property type="molecule type" value="Genomic_DNA"/>
</dbReference>
<dbReference type="PROSITE" id="PS51192">
    <property type="entry name" value="HELICASE_ATP_BIND_1"/>
    <property type="match status" value="1"/>
</dbReference>
<dbReference type="InterPro" id="IPR014001">
    <property type="entry name" value="Helicase_ATP-bd"/>
</dbReference>
<dbReference type="SMART" id="SM00490">
    <property type="entry name" value="HELICc"/>
    <property type="match status" value="1"/>
</dbReference>
<keyword evidence="5 9" id="KW-0067">ATP-binding</keyword>
<comment type="caution">
    <text evidence="12">The sequence shown here is derived from an EMBL/GenBank/DDBJ whole genome shotgun (WGS) entry which is preliminary data.</text>
</comment>
<dbReference type="InterPro" id="IPR050079">
    <property type="entry name" value="DEAD_box_RNA_helicase"/>
</dbReference>
<dbReference type="Proteomes" id="UP001439008">
    <property type="component" value="Unassembled WGS sequence"/>
</dbReference>
<evidence type="ECO:0000259" key="10">
    <source>
        <dbReference type="PROSITE" id="PS51192"/>
    </source>
</evidence>
<evidence type="ECO:0000256" key="1">
    <source>
        <dbReference type="ARBA" id="ARBA00012552"/>
    </source>
</evidence>
<evidence type="ECO:0000256" key="7">
    <source>
        <dbReference type="ARBA" id="ARBA00024355"/>
    </source>
</evidence>
<dbReference type="EC" id="3.6.4.13" evidence="1"/>
<dbReference type="GO" id="GO:0003724">
    <property type="term" value="F:RNA helicase activity"/>
    <property type="evidence" value="ECO:0007669"/>
    <property type="project" value="UniProtKB-EC"/>
</dbReference>
<reference evidence="12 13" key="1">
    <citation type="journal article" date="2024" name="BMC Biol.">
        <title>Comparative genomics of Ascetosporea gives new insight into the evolutionary basis for animal parasitism in Rhizaria.</title>
        <authorList>
            <person name="Hiltunen Thoren M."/>
            <person name="Onut-Brannstrom I."/>
            <person name="Alfjorden A."/>
            <person name="Peckova H."/>
            <person name="Swords F."/>
            <person name="Hooper C."/>
            <person name="Holzer A.S."/>
            <person name="Bass D."/>
            <person name="Burki F."/>
        </authorList>
    </citation>
    <scope>NUCLEOTIDE SEQUENCE [LARGE SCALE GENOMIC DNA]</scope>
    <source>
        <strain evidence="12">20-A016</strain>
    </source>
</reference>
<sequence>MSNTLKKEMNKLTPKNPLDFFGLKAKSKPASDFDHKTKPLLPNETNKISDNKIVDDTFFNSQKSKIKLKGTDLVPKISRFEDLSKLNSQILQNVKICNFEKPTIIQSFSIPFLLKKRDLFGIASTGSGKTAAFLMPMLHFVAKYKAKNKCFRGLIITPTRELALQIQSDAIRFSKETGINISLADSANSENGSENFGDVDVIVSTPFALSKCAGKSKFFKSVRFLVLDEADRLLDFTNKFQKQKSQKRESITEQIDKILSFCDNKKLQKCLFSATLPAHVENLARTVLRNPVRLIIGKRDVSTTTVDQKLMFVGKESSKMFALLQILGDVPNFTNQKKLRPVLIFVQSKKRAKMLNDELNQESVRSEFIDSDRSKKMRDDLIKKFNGGELPVLVCTDLVARGIDFVSVALVLNYDFPTTATEYVHRVGRSGRAGKRGKAITFFTNSDRLLLRSIAEIIEQSGGQVPKWILETKRVSRTKRMRLRFKPPKRRKVRAIAKLK</sequence>
<dbReference type="GO" id="GO:0016787">
    <property type="term" value="F:hydrolase activity"/>
    <property type="evidence" value="ECO:0007669"/>
    <property type="project" value="UniProtKB-KW"/>
</dbReference>
<organism evidence="12 13">
    <name type="scientific">Bonamia ostreae</name>
    <dbReference type="NCBI Taxonomy" id="126728"/>
    <lineage>
        <taxon>Eukaryota</taxon>
        <taxon>Sar</taxon>
        <taxon>Rhizaria</taxon>
        <taxon>Endomyxa</taxon>
        <taxon>Ascetosporea</taxon>
        <taxon>Haplosporida</taxon>
        <taxon>Bonamia</taxon>
    </lineage>
</organism>
<evidence type="ECO:0000256" key="5">
    <source>
        <dbReference type="ARBA" id="ARBA00022840"/>
    </source>
</evidence>
<comment type="similarity">
    <text evidence="7">Belongs to the DEAD box helicase family. DDX52/ROK1 subfamily.</text>
</comment>
<evidence type="ECO:0000256" key="2">
    <source>
        <dbReference type="ARBA" id="ARBA00022741"/>
    </source>
</evidence>
<keyword evidence="4 9" id="KW-0347">Helicase</keyword>
<protein>
    <recommendedName>
        <fullName evidence="1">RNA helicase</fullName>
        <ecNumber evidence="1">3.6.4.13</ecNumber>
    </recommendedName>
</protein>
<evidence type="ECO:0000313" key="12">
    <source>
        <dbReference type="EMBL" id="MES1918751.1"/>
    </source>
</evidence>
<keyword evidence="2 9" id="KW-0547">Nucleotide-binding</keyword>
<dbReference type="Gene3D" id="3.40.50.300">
    <property type="entry name" value="P-loop containing nucleotide triphosphate hydrolases"/>
    <property type="match status" value="2"/>
</dbReference>
<dbReference type="PROSITE" id="PS51194">
    <property type="entry name" value="HELICASE_CTER"/>
    <property type="match status" value="1"/>
</dbReference>
<dbReference type="InterPro" id="IPR000629">
    <property type="entry name" value="RNA-helicase_DEAD-box_CS"/>
</dbReference>
<evidence type="ECO:0000256" key="3">
    <source>
        <dbReference type="ARBA" id="ARBA00022801"/>
    </source>
</evidence>
<evidence type="ECO:0000256" key="8">
    <source>
        <dbReference type="ARBA" id="ARBA00047984"/>
    </source>
</evidence>
<feature type="domain" description="Helicase ATP-binding" evidence="10">
    <location>
        <begin position="110"/>
        <end position="294"/>
    </location>
</feature>
<keyword evidence="13" id="KW-1185">Reference proteome</keyword>
<dbReference type="InterPro" id="IPR027417">
    <property type="entry name" value="P-loop_NTPase"/>
</dbReference>
<dbReference type="Pfam" id="PF00270">
    <property type="entry name" value="DEAD"/>
    <property type="match status" value="1"/>
</dbReference>
<keyword evidence="3 9" id="KW-0378">Hydrolase</keyword>
<dbReference type="CDD" id="cd18787">
    <property type="entry name" value="SF2_C_DEAD"/>
    <property type="match status" value="1"/>
</dbReference>